<dbReference type="GO" id="GO:0020037">
    <property type="term" value="F:heme binding"/>
    <property type="evidence" value="ECO:0007669"/>
    <property type="project" value="InterPro"/>
</dbReference>
<organism evidence="16 17">
    <name type="scientific">Amblyomma americanum</name>
    <name type="common">Lone star tick</name>
    <dbReference type="NCBI Taxonomy" id="6943"/>
    <lineage>
        <taxon>Eukaryota</taxon>
        <taxon>Metazoa</taxon>
        <taxon>Ecdysozoa</taxon>
        <taxon>Arthropoda</taxon>
        <taxon>Chelicerata</taxon>
        <taxon>Arachnida</taxon>
        <taxon>Acari</taxon>
        <taxon>Parasitiformes</taxon>
        <taxon>Ixodida</taxon>
        <taxon>Ixodoidea</taxon>
        <taxon>Ixodidae</taxon>
        <taxon>Amblyomminae</taxon>
        <taxon>Amblyomma</taxon>
    </lineage>
</organism>
<dbReference type="InterPro" id="IPR036396">
    <property type="entry name" value="Cyt_P450_sf"/>
</dbReference>
<keyword evidence="9" id="KW-0492">Microsome</keyword>
<dbReference type="GO" id="GO:0005506">
    <property type="term" value="F:iron ion binding"/>
    <property type="evidence" value="ECO:0007669"/>
    <property type="project" value="InterPro"/>
</dbReference>
<evidence type="ECO:0000256" key="7">
    <source>
        <dbReference type="ARBA" id="ARBA00022723"/>
    </source>
</evidence>
<evidence type="ECO:0000256" key="10">
    <source>
        <dbReference type="ARBA" id="ARBA00023002"/>
    </source>
</evidence>
<dbReference type="GO" id="GO:0006805">
    <property type="term" value="P:xenobiotic metabolic process"/>
    <property type="evidence" value="ECO:0007669"/>
    <property type="project" value="TreeGrafter"/>
</dbReference>
<dbReference type="PRINTS" id="PR00385">
    <property type="entry name" value="P450"/>
</dbReference>
<comment type="similarity">
    <text evidence="5 15">Belongs to the cytochrome P450 family.</text>
</comment>
<comment type="function">
    <text evidence="2">May be involved in the metabolism of insect hormones and in the breakdown of synthetic insecticides.</text>
</comment>
<keyword evidence="10 15" id="KW-0560">Oxidoreductase</keyword>
<proteinExistence type="inferred from homology"/>
<keyword evidence="17" id="KW-1185">Reference proteome</keyword>
<evidence type="ECO:0000256" key="5">
    <source>
        <dbReference type="ARBA" id="ARBA00010617"/>
    </source>
</evidence>
<evidence type="ECO:0000256" key="1">
    <source>
        <dbReference type="ARBA" id="ARBA00001971"/>
    </source>
</evidence>
<evidence type="ECO:0000313" key="16">
    <source>
        <dbReference type="EMBL" id="KAK8777094.1"/>
    </source>
</evidence>
<comment type="cofactor">
    <cofactor evidence="1 14">
        <name>heme</name>
        <dbReference type="ChEBI" id="CHEBI:30413"/>
    </cofactor>
</comment>
<evidence type="ECO:0000256" key="9">
    <source>
        <dbReference type="ARBA" id="ARBA00022848"/>
    </source>
</evidence>
<keyword evidence="13" id="KW-0472">Membrane</keyword>
<evidence type="ECO:0000256" key="12">
    <source>
        <dbReference type="ARBA" id="ARBA00023033"/>
    </source>
</evidence>
<dbReference type="GO" id="GO:0005789">
    <property type="term" value="C:endoplasmic reticulum membrane"/>
    <property type="evidence" value="ECO:0007669"/>
    <property type="project" value="UniProtKB-SubCell"/>
</dbReference>
<dbReference type="PRINTS" id="PR00463">
    <property type="entry name" value="EP450I"/>
</dbReference>
<keyword evidence="7 14" id="KW-0479">Metal-binding</keyword>
<dbReference type="PANTHER" id="PTHR24300:SF375">
    <property type="entry name" value="CYTOCHROME P450 FAMILY"/>
    <property type="match status" value="1"/>
</dbReference>
<dbReference type="Gene3D" id="1.10.630.10">
    <property type="entry name" value="Cytochrome P450"/>
    <property type="match status" value="1"/>
</dbReference>
<evidence type="ECO:0000256" key="15">
    <source>
        <dbReference type="RuleBase" id="RU000461"/>
    </source>
</evidence>
<dbReference type="PROSITE" id="PS00086">
    <property type="entry name" value="CYTOCHROME_P450"/>
    <property type="match status" value="1"/>
</dbReference>
<evidence type="ECO:0000256" key="14">
    <source>
        <dbReference type="PIRSR" id="PIRSR602401-1"/>
    </source>
</evidence>
<accession>A0AAQ4EQP0</accession>
<dbReference type="InterPro" id="IPR001128">
    <property type="entry name" value="Cyt_P450"/>
</dbReference>
<evidence type="ECO:0000256" key="8">
    <source>
        <dbReference type="ARBA" id="ARBA00022824"/>
    </source>
</evidence>
<dbReference type="InterPro" id="IPR017972">
    <property type="entry name" value="Cyt_P450_CS"/>
</dbReference>
<dbReference type="EMBL" id="JARKHS020012223">
    <property type="protein sequence ID" value="KAK8777094.1"/>
    <property type="molecule type" value="Genomic_DNA"/>
</dbReference>
<dbReference type="SUPFAM" id="SSF48264">
    <property type="entry name" value="Cytochrome P450"/>
    <property type="match status" value="1"/>
</dbReference>
<dbReference type="InterPro" id="IPR002401">
    <property type="entry name" value="Cyt_P450_E_grp-I"/>
</dbReference>
<keyword evidence="11 14" id="KW-0408">Iron</keyword>
<evidence type="ECO:0000256" key="3">
    <source>
        <dbReference type="ARBA" id="ARBA00004174"/>
    </source>
</evidence>
<dbReference type="GO" id="GO:0016712">
    <property type="term" value="F:oxidoreductase activity, acting on paired donors, with incorporation or reduction of molecular oxygen, reduced flavin or flavoprotein as one donor, and incorporation of one atom of oxygen"/>
    <property type="evidence" value="ECO:0007669"/>
    <property type="project" value="TreeGrafter"/>
</dbReference>
<dbReference type="Proteomes" id="UP001321473">
    <property type="component" value="Unassembled WGS sequence"/>
</dbReference>
<evidence type="ECO:0008006" key="18">
    <source>
        <dbReference type="Google" id="ProtNLM"/>
    </source>
</evidence>
<gene>
    <name evidence="16" type="ORF">V5799_029559</name>
</gene>
<evidence type="ECO:0000313" key="17">
    <source>
        <dbReference type="Proteomes" id="UP001321473"/>
    </source>
</evidence>
<feature type="binding site" description="axial binding residue" evidence="14">
    <location>
        <position position="452"/>
    </location>
    <ligand>
        <name>heme</name>
        <dbReference type="ChEBI" id="CHEBI:30413"/>
    </ligand>
    <ligandPart>
        <name>Fe</name>
        <dbReference type="ChEBI" id="CHEBI:18248"/>
    </ligandPart>
</feature>
<evidence type="ECO:0000256" key="6">
    <source>
        <dbReference type="ARBA" id="ARBA00022617"/>
    </source>
</evidence>
<keyword evidence="12 15" id="KW-0503">Monooxygenase</keyword>
<dbReference type="Pfam" id="PF00067">
    <property type="entry name" value="p450"/>
    <property type="match status" value="1"/>
</dbReference>
<dbReference type="GO" id="GO:0006082">
    <property type="term" value="P:organic acid metabolic process"/>
    <property type="evidence" value="ECO:0007669"/>
    <property type="project" value="TreeGrafter"/>
</dbReference>
<name>A0AAQ4EQP0_AMBAM</name>
<comment type="caution">
    <text evidence="16">The sequence shown here is derived from an EMBL/GenBank/DDBJ whole genome shotgun (WGS) entry which is preliminary data.</text>
</comment>
<evidence type="ECO:0000256" key="13">
    <source>
        <dbReference type="ARBA" id="ARBA00023136"/>
    </source>
</evidence>
<comment type="subcellular location">
    <subcellularLocation>
        <location evidence="4">Endoplasmic reticulum membrane</location>
        <topology evidence="4">Peripheral membrane protein</topology>
    </subcellularLocation>
    <subcellularLocation>
        <location evidence="3">Microsome membrane</location>
        <topology evidence="3">Peripheral membrane protein</topology>
    </subcellularLocation>
</comment>
<dbReference type="PANTHER" id="PTHR24300">
    <property type="entry name" value="CYTOCHROME P450 508A4-RELATED"/>
    <property type="match status" value="1"/>
</dbReference>
<keyword evidence="8" id="KW-0256">Endoplasmic reticulum</keyword>
<sequence length="506" mass="57319">MSSFSMDWLTTTRQVEPLLLTTLAIVLASALLTYLRCGSRGRRRLPPGPPGLPLLGNLLAVKRGFYFRDCIRWAKQYGPVLWLKMAAANVVVLVDEQSIQKYMCKKEMQNRSSHWTIQNKSNGIVALSGQAWKENRRLCVQILADLGYGKEPMHARIQEEAQHLADKIAEAGGKPVAIREYLLGSLVNNIVSYLLGRRYDLDDPKRRRLDKLVAGFLESGVDFSIEWLPAWLRRASQCVFPKMRSSEVTRLAEGVSQYMREQINHYRKMPESERPRSLVDSFLREIDNRENGDEYITMSHLVGNASDMLVAGTVTTTMTLSWHLLKLAAHPDGLQAQLQRELDAVVGRERPPSWHDRAGMPLTMAAVWEMYRWKMVTPLGLPREASEDTYVGDHFVPKGTVVLANMWAAHMDPDRWEHPEKFDPTRFLKPDGSAPLVRPAGVFPFGVGKRMCPGEPLAQATVFLFVTSLLQRFRILPEEGSNLDIEGVDIFPSRVAGIKLRFLPRS</sequence>
<reference evidence="16 17" key="1">
    <citation type="journal article" date="2023" name="Arcadia Sci">
        <title>De novo assembly of a long-read Amblyomma americanum tick genome.</title>
        <authorList>
            <person name="Chou S."/>
            <person name="Poskanzer K.E."/>
            <person name="Rollins M."/>
            <person name="Thuy-Boun P.S."/>
        </authorList>
    </citation>
    <scope>NUCLEOTIDE SEQUENCE [LARGE SCALE GENOMIC DNA]</scope>
    <source>
        <strain evidence="16">F_SG_1</strain>
        <tissue evidence="16">Salivary glands</tissue>
    </source>
</reference>
<dbReference type="FunFam" id="1.10.630.10:FF:000238">
    <property type="entry name" value="Cytochrome P450 2A6"/>
    <property type="match status" value="1"/>
</dbReference>
<dbReference type="AlphaFoldDB" id="A0AAQ4EQP0"/>
<evidence type="ECO:0000256" key="4">
    <source>
        <dbReference type="ARBA" id="ARBA00004406"/>
    </source>
</evidence>
<evidence type="ECO:0000256" key="11">
    <source>
        <dbReference type="ARBA" id="ARBA00023004"/>
    </source>
</evidence>
<protein>
    <recommendedName>
        <fullName evidence="18">Cytochrome</fullName>
    </recommendedName>
</protein>
<keyword evidence="6 14" id="KW-0349">Heme</keyword>
<evidence type="ECO:0000256" key="2">
    <source>
        <dbReference type="ARBA" id="ARBA00003690"/>
    </source>
</evidence>
<dbReference type="InterPro" id="IPR050182">
    <property type="entry name" value="Cytochrome_P450_fam2"/>
</dbReference>